<name>Q6F774_ACIAD</name>
<accession>Q6F774</accession>
<dbReference type="OrthoDB" id="2656488at2"/>
<dbReference type="Pfam" id="PF14267">
    <property type="entry name" value="DUF4357"/>
    <property type="match status" value="1"/>
</dbReference>
<proteinExistence type="predicted"/>
<reference evidence="2 3" key="1">
    <citation type="journal article" date="2004" name="Nucleic Acids Res.">
        <title>Unique features revealed by the genome sequence of Acinetobacter sp. ADP1, a versatile and naturally transformation competent bacterium.</title>
        <authorList>
            <person name="Barbe V."/>
            <person name="Vallenet D."/>
            <person name="Fonknechten N."/>
            <person name="Kreimeyer A."/>
            <person name="Oztas S."/>
            <person name="Labarre L."/>
            <person name="Cruveiller S."/>
            <person name="Robert C."/>
            <person name="Duprat S."/>
            <person name="Wincker P."/>
            <person name="Ornston L.N."/>
            <person name="Weissenbach J."/>
            <person name="Marliere P."/>
            <person name="Cohen G.N."/>
            <person name="Medigue C."/>
        </authorList>
    </citation>
    <scope>NUCLEOTIDE SEQUENCE [LARGE SCALE GENOMIC DNA]</scope>
    <source>
        <strain evidence="3">ATCC 33305 / BD413 / ADP1</strain>
    </source>
</reference>
<dbReference type="EMBL" id="CR543861">
    <property type="protein sequence ID" value="CAG70091.1"/>
    <property type="molecule type" value="Genomic_DNA"/>
</dbReference>
<gene>
    <name evidence="2" type="ordered locus">ACIAD3437</name>
</gene>
<evidence type="ECO:0000259" key="1">
    <source>
        <dbReference type="Pfam" id="PF14267"/>
    </source>
</evidence>
<feature type="domain" description="DUF4357" evidence="1">
    <location>
        <begin position="245"/>
        <end position="291"/>
    </location>
</feature>
<dbReference type="CDD" id="cd10447">
    <property type="entry name" value="GIY-YIG_unchar_2"/>
    <property type="match status" value="1"/>
</dbReference>
<sequence>MTLKGKMQKRGRQIRLFYVDGQHNGIVRAELMNWTGYVYAAPRASLKQLIEKDDAHGSGIYFLISKAQELEGKYSVYVGETVNGIQRMQHHEYNKDFWDTVILVQCKDTTLTKTHCAYLEYQVYQFIKDKTLYQIENKQELKSYAGRLSDADISDMDTFLDNLSFVLPALGVNILTPVVKIPSQSNTQFASTIDEAIEAEFSILSRDKKIDAKAYIKDGIFYVRKGSNGKKEQTQYQHNFIINQRQSLIDKGMIRVLDDKIQFTQDVAFTSTSTPAAMLFGRPTSGPSTWKLLGQPQTSYKDWEEMQMNSH</sequence>
<dbReference type="KEGG" id="aci:ACIAD3437"/>
<evidence type="ECO:0000313" key="3">
    <source>
        <dbReference type="Proteomes" id="UP000000430"/>
    </source>
</evidence>
<evidence type="ECO:0000313" key="2">
    <source>
        <dbReference type="EMBL" id="CAG70091.1"/>
    </source>
</evidence>
<dbReference type="eggNOG" id="COG0322">
    <property type="taxonomic scope" value="Bacteria"/>
</dbReference>
<dbReference type="AlphaFoldDB" id="Q6F774"/>
<dbReference type="Proteomes" id="UP000000430">
    <property type="component" value="Chromosome"/>
</dbReference>
<dbReference type="HOGENOM" id="CLU_052782_1_0_6"/>
<dbReference type="STRING" id="202950.GCA_001485005_02268"/>
<dbReference type="InterPro" id="IPR025579">
    <property type="entry name" value="DUF4357"/>
</dbReference>
<dbReference type="BioCyc" id="ASP62977:ACIAD_RS15545-MONOMER"/>
<protein>
    <recommendedName>
        <fullName evidence="1">DUF4357 domain-containing protein</fullName>
    </recommendedName>
</protein>
<organism evidence="2 3">
    <name type="scientific">Acinetobacter baylyi (strain ATCC 33305 / BD413 / ADP1)</name>
    <dbReference type="NCBI Taxonomy" id="62977"/>
    <lineage>
        <taxon>Bacteria</taxon>
        <taxon>Pseudomonadati</taxon>
        <taxon>Pseudomonadota</taxon>
        <taxon>Gammaproteobacteria</taxon>
        <taxon>Moraxellales</taxon>
        <taxon>Moraxellaceae</taxon>
        <taxon>Acinetobacter</taxon>
    </lineage>
</organism>